<name>A0A8B9Y5L4_BOSMU</name>
<dbReference type="SUPFAM" id="SSF49899">
    <property type="entry name" value="Concanavalin A-like lectins/glucanases"/>
    <property type="match status" value="2"/>
</dbReference>
<keyword evidence="4" id="KW-1185">Reference proteome</keyword>
<dbReference type="PANTHER" id="PTHR23282:SF101">
    <property type="entry name" value="MAM DOMAIN-CONTAINING PROTEIN"/>
    <property type="match status" value="1"/>
</dbReference>
<reference evidence="3" key="1">
    <citation type="submission" date="2019-05" db="EMBL/GenBank/DDBJ databases">
        <authorList>
            <person name="Zhang S."/>
            <person name="Liu J."/>
        </authorList>
    </citation>
    <scope>NUCLEOTIDE SEQUENCE [LARGE SCALE GENOMIC DNA]</scope>
</reference>
<protein>
    <recommendedName>
        <fullName evidence="2">MAM domain-containing protein</fullName>
    </recommendedName>
</protein>
<evidence type="ECO:0000313" key="3">
    <source>
        <dbReference type="Ensembl" id="ENSBGRP00000031649.1"/>
    </source>
</evidence>
<evidence type="ECO:0000313" key="4">
    <source>
        <dbReference type="Proteomes" id="UP000694520"/>
    </source>
</evidence>
<dbReference type="Gene3D" id="2.60.120.200">
    <property type="match status" value="2"/>
</dbReference>
<keyword evidence="1" id="KW-1133">Transmembrane helix</keyword>
<dbReference type="InterPro" id="IPR000998">
    <property type="entry name" value="MAM_dom"/>
</dbReference>
<organism evidence="3 4">
    <name type="scientific">Bos mutus grunniens</name>
    <name type="common">Wild yak</name>
    <name type="synonym">Bos grunniens</name>
    <dbReference type="NCBI Taxonomy" id="30521"/>
    <lineage>
        <taxon>Eukaryota</taxon>
        <taxon>Metazoa</taxon>
        <taxon>Chordata</taxon>
        <taxon>Craniata</taxon>
        <taxon>Vertebrata</taxon>
        <taxon>Euteleostomi</taxon>
        <taxon>Mammalia</taxon>
        <taxon>Eutheria</taxon>
        <taxon>Laurasiatheria</taxon>
        <taxon>Artiodactyla</taxon>
        <taxon>Ruminantia</taxon>
        <taxon>Pecora</taxon>
        <taxon>Bovidae</taxon>
        <taxon>Bovinae</taxon>
        <taxon>Bos</taxon>
    </lineage>
</organism>
<dbReference type="GO" id="GO:0016020">
    <property type="term" value="C:membrane"/>
    <property type="evidence" value="ECO:0007669"/>
    <property type="project" value="InterPro"/>
</dbReference>
<dbReference type="Proteomes" id="UP000694520">
    <property type="component" value="Chromosome 12"/>
</dbReference>
<dbReference type="AlphaFoldDB" id="A0A8B9Y5L4"/>
<feature type="transmembrane region" description="Helical" evidence="1">
    <location>
        <begin position="12"/>
        <end position="33"/>
    </location>
</feature>
<dbReference type="PANTHER" id="PTHR23282">
    <property type="entry name" value="APICAL ENDOSOMAL GLYCOPROTEIN PRECURSOR"/>
    <property type="match status" value="1"/>
</dbReference>
<dbReference type="InterPro" id="IPR051560">
    <property type="entry name" value="MAM_domain-containing"/>
</dbReference>
<feature type="domain" description="MAM" evidence="2">
    <location>
        <begin position="233"/>
        <end position="407"/>
    </location>
</feature>
<dbReference type="SMART" id="SM00137">
    <property type="entry name" value="MAM"/>
    <property type="match status" value="2"/>
</dbReference>
<accession>A0A8B9Y5L4</accession>
<reference evidence="3" key="2">
    <citation type="submission" date="2025-05" db="UniProtKB">
        <authorList>
            <consortium name="Ensembl"/>
        </authorList>
    </citation>
    <scope>IDENTIFICATION</scope>
</reference>
<dbReference type="Ensembl" id="ENSBGRT00000036617.1">
    <property type="protein sequence ID" value="ENSBGRP00000031649.1"/>
    <property type="gene ID" value="ENSBGRG00000019928.1"/>
</dbReference>
<dbReference type="CDD" id="cd06263">
    <property type="entry name" value="MAM"/>
    <property type="match status" value="1"/>
</dbReference>
<dbReference type="InterPro" id="IPR013320">
    <property type="entry name" value="ConA-like_dom_sf"/>
</dbReference>
<dbReference type="Pfam" id="PF00629">
    <property type="entry name" value="MAM"/>
    <property type="match status" value="2"/>
</dbReference>
<proteinExistence type="predicted"/>
<keyword evidence="1" id="KW-0812">Transmembrane</keyword>
<sequence length="477" mass="53738">MQPSLRHWEVRSSFWSTLPCFVIISSSLSWGFLLPPSPLHSCQRTKDKGSDYERCDFEDGLCSMIRDQSLRLGWTKRNGLIGQSPPFYDHNGDMSAHFLSLVSDLDSTSSNISSRVFLPTNNQHACQITFYYFSSQMNGKLMVGFQTTCGGPIQHLWQNTAGLQNRWERNVIKIQSPQRFQVIFQGQMISAQDEVIAIDDLSFSSGCLPADDDILPCQEASNTEKELCHPDRSLCRFDSTDEGLRLCQACGFAFDMCDWVSEATAGQTSWMRTKAREIPVLEYTPQQHQSSDDEGYCLWIGAKQASTLNHLDSRAYLNRSVCHCLGRSCHLRFYYAMENSVLRVGLSNDKEEETFWIYNTSTHRKWVKVDVVIPEELKTFKIIFEGTVLSHKGFIGLDDLWVYACAQARPDNFALQMNSPVAAASALLENQSVTLGRTVLIRVMRTRQLAPVISGVTLSLVSAAGSHFSQKIHTGNS</sequence>
<dbReference type="PROSITE" id="PS50060">
    <property type="entry name" value="MAM_2"/>
    <property type="match status" value="2"/>
</dbReference>
<feature type="domain" description="MAM" evidence="2">
    <location>
        <begin position="53"/>
        <end position="209"/>
    </location>
</feature>
<dbReference type="GeneTree" id="ENSGT00940000165398"/>
<keyword evidence="1" id="KW-0472">Membrane</keyword>
<evidence type="ECO:0000256" key="1">
    <source>
        <dbReference type="SAM" id="Phobius"/>
    </source>
</evidence>
<evidence type="ECO:0000259" key="2">
    <source>
        <dbReference type="PROSITE" id="PS50060"/>
    </source>
</evidence>
<dbReference type="Ensembl" id="ENSBGRT00000036742.1">
    <property type="protein sequence ID" value="ENSBGRP00000031754.1"/>
    <property type="gene ID" value="ENSBGRG00000019928.1"/>
</dbReference>